<feature type="compositionally biased region" description="Acidic residues" evidence="1">
    <location>
        <begin position="1253"/>
        <end position="1268"/>
    </location>
</feature>
<feature type="region of interest" description="Disordered" evidence="1">
    <location>
        <begin position="609"/>
        <end position="636"/>
    </location>
</feature>
<feature type="compositionally biased region" description="Basic and acidic residues" evidence="1">
    <location>
        <begin position="1205"/>
        <end position="1216"/>
    </location>
</feature>
<feature type="compositionally biased region" description="Basic and acidic residues" evidence="1">
    <location>
        <begin position="518"/>
        <end position="533"/>
    </location>
</feature>
<feature type="region of interest" description="Disordered" evidence="1">
    <location>
        <begin position="1522"/>
        <end position="1568"/>
    </location>
</feature>
<gene>
    <name evidence="2" type="ORF">Cvel_6745</name>
</gene>
<feature type="region of interest" description="Disordered" evidence="1">
    <location>
        <begin position="1157"/>
        <end position="1384"/>
    </location>
</feature>
<proteinExistence type="predicted"/>
<feature type="compositionally biased region" description="Polar residues" evidence="1">
    <location>
        <begin position="174"/>
        <end position="189"/>
    </location>
</feature>
<name>A0A0G4HGL3_9ALVE</name>
<accession>A0A0G4HGL3</accession>
<organism evidence="2">
    <name type="scientific">Chromera velia CCMP2878</name>
    <dbReference type="NCBI Taxonomy" id="1169474"/>
    <lineage>
        <taxon>Eukaryota</taxon>
        <taxon>Sar</taxon>
        <taxon>Alveolata</taxon>
        <taxon>Colpodellida</taxon>
        <taxon>Chromeraceae</taxon>
        <taxon>Chromera</taxon>
    </lineage>
</organism>
<feature type="compositionally biased region" description="Low complexity" evidence="1">
    <location>
        <begin position="153"/>
        <end position="170"/>
    </location>
</feature>
<feature type="compositionally biased region" description="Polar residues" evidence="1">
    <location>
        <begin position="753"/>
        <end position="762"/>
    </location>
</feature>
<feature type="compositionally biased region" description="Pro residues" evidence="1">
    <location>
        <begin position="1172"/>
        <end position="1182"/>
    </location>
</feature>
<feature type="region of interest" description="Disordered" evidence="1">
    <location>
        <begin position="1402"/>
        <end position="1433"/>
    </location>
</feature>
<feature type="compositionally biased region" description="Basic and acidic residues" evidence="1">
    <location>
        <begin position="741"/>
        <end position="751"/>
    </location>
</feature>
<feature type="compositionally biased region" description="Basic residues" evidence="1">
    <location>
        <begin position="1293"/>
        <end position="1313"/>
    </location>
</feature>
<feature type="region of interest" description="Disordered" evidence="1">
    <location>
        <begin position="1"/>
        <end position="328"/>
    </location>
</feature>
<feature type="compositionally biased region" description="Polar residues" evidence="1">
    <location>
        <begin position="938"/>
        <end position="955"/>
    </location>
</feature>
<evidence type="ECO:0000256" key="1">
    <source>
        <dbReference type="SAM" id="MobiDB-lite"/>
    </source>
</evidence>
<feature type="compositionally biased region" description="Polar residues" evidence="1">
    <location>
        <begin position="908"/>
        <end position="926"/>
    </location>
</feature>
<feature type="region of interest" description="Disordered" evidence="1">
    <location>
        <begin position="866"/>
        <end position="1038"/>
    </location>
</feature>
<protein>
    <submittedName>
        <fullName evidence="2">Uncharacterized protein</fullName>
    </submittedName>
</protein>
<feature type="region of interest" description="Disordered" evidence="1">
    <location>
        <begin position="343"/>
        <end position="450"/>
    </location>
</feature>
<feature type="compositionally biased region" description="Polar residues" evidence="1">
    <location>
        <begin position="88"/>
        <end position="106"/>
    </location>
</feature>
<feature type="region of interest" description="Disordered" evidence="1">
    <location>
        <begin position="485"/>
        <end position="555"/>
    </location>
</feature>
<feature type="compositionally biased region" description="Low complexity" evidence="1">
    <location>
        <begin position="15"/>
        <end position="26"/>
    </location>
</feature>
<feature type="region of interest" description="Disordered" evidence="1">
    <location>
        <begin position="665"/>
        <end position="824"/>
    </location>
</feature>
<feature type="compositionally biased region" description="Low complexity" evidence="1">
    <location>
        <begin position="235"/>
        <end position="246"/>
    </location>
</feature>
<feature type="compositionally biased region" description="Polar residues" evidence="1">
    <location>
        <begin position="59"/>
        <end position="75"/>
    </location>
</feature>
<feature type="compositionally biased region" description="Acidic residues" evidence="1">
    <location>
        <begin position="406"/>
        <end position="417"/>
    </location>
</feature>
<evidence type="ECO:0000313" key="2">
    <source>
        <dbReference type="EMBL" id="CEM43095.1"/>
    </source>
</evidence>
<feature type="compositionally biased region" description="Acidic residues" evidence="1">
    <location>
        <begin position="1333"/>
        <end position="1343"/>
    </location>
</feature>
<feature type="region of interest" description="Disordered" evidence="1">
    <location>
        <begin position="1111"/>
        <end position="1137"/>
    </location>
</feature>
<sequence length="1568" mass="166825">METEQLQPADSLKVQQPQQQKPFLQSLPPPVSAPLPSGHASQPAFPRRLEEEEEEGASLTFTQTNGSPEQRTETALCSPYTPPRESHSMSTQPLEPHTSAQPNSPHIETMSDRAAAGSSANGPTKPAEAGTGLARQARKNMRRPSGEPSKVLGGAKTAAAGRRASDAAGAPHSQHPSTVAGTGTHSNLGNHPGSPPPDISGLPRVYQRLAKRNSADDEGDVSPSRTKTSQKEKSGPFASSSPSSSPVKRRSGGGRQGSVSPSANSDSNKQGGPFQVLKAYQQEQKQKSAATSPQGGGTGSVLSRSSAGGKQRKGERETPSSKLEELKQSFGDGVARAFRGQVAKDILHQTGPGGAVRSGTGKGRGGGQGGRKGGRRTSQASSVAPPLSPSSPDIGDLLLHPHPELVEEVVSADDEEVSAASPSPSGGGGGGGTVLVAKKQATDSQSPMRSIRSILSLQKSEGGFDKSPSVAFSTKSVTFGAHSFATLRESEGPEQQISPHSSSTRLRRGPSLRTAENAARRIREHELKQETQRAAHQKNFHPGRSSSVSATARWQKRYDPCGSRPEWDDSIHLGPDPYKITPDRNPYANKCFEFSIELDEAGEPYTLAAAATGNGGKEELRPRRQKSRSPEELNATYSRLYGESQDFLLRKKVYQELGQLLEAEKARQSCTFTPKINKDYRPQQQQQQEQSPLPQRSSSRGRLSSPARKGGSRRSSSVRGMTRSRSERPTSDRSTCAITGGRHDRSDDRRGSQAGSLFSHVNSGKGGSMMEFSPPPRKVIPGEAQTGDGAGGGTDEQAGKSAAKDAGGLSARGGGGGEIPAHERLYRKNAEMIEKRTKTVQEWEKHTFKPDLRDSQRTQRFSIGHYHHPSTYRSTSPSGPHSHRGSLPHHSYSARRSNAPSYAPPVGRSSSRVPTRSTHAHTNSNPHRALAADDSRGGQRTRNSGQAHTITSGVSGFSAAPSNPLVVSRNHTRVTGRRATEEVTEPVSVPSNFQSRGRRSTIGVAGAPSDSDHWGAAGITPPAGGGRPPSVGGAPSSLTLSGHRVAVAEPVGGGASPAGVVETESSAYEAALASLARRAGANDLPPDVAALLSKLRDFRALPEDLDRILQTQPQQSDQGQGHLHTQTAVRPQGGHSYDVVREGNQQHLQHMHIPVGAEIPPAFDGEDTPEHGGPPPAAPPPLMASQEEMREAPPSGPRGVVEDVDLVRLSRDRHMSVEASVRSGEGPEGVRVEGEGQMGPCEDQQTLLPVVIVDEDEDEYEDEEEGEEETRGREIRRREGSRLSSSASPSPERRRRNRFSPSRLRRGAARRVASKPTSPSKSKTKSVHGVWRDEDEEDNENEEGNVPPRQWPRGSSFAAYTPQPAPGEGPGMYASTAARSSGALPGPASVLDIYAIARAQEHERELQRQSSRRVVSPTHAGPPSPVQMPGGPVRPGMPFGMPPPAQPSVAIPGPHFPMPPQQGPGVRFAVPEGSPHVPPPARPPLGMRPPFQHSHSFHPGNSFAHPQVAVPHGAATPTPVMVQSGVLGSAPPPPPAVMLTRSFTHTMHPPPQPFSNPGRPPSGGYQFR</sequence>
<reference evidence="2" key="1">
    <citation type="submission" date="2014-11" db="EMBL/GenBank/DDBJ databases">
        <authorList>
            <person name="Otto D Thomas"/>
            <person name="Naeem Raeece"/>
        </authorList>
    </citation>
    <scope>NUCLEOTIDE SEQUENCE</scope>
</reference>
<feature type="compositionally biased region" description="Low complexity" evidence="1">
    <location>
        <begin position="376"/>
        <end position="385"/>
    </location>
</feature>
<feature type="compositionally biased region" description="Polar residues" evidence="1">
    <location>
        <begin position="281"/>
        <end position="293"/>
    </location>
</feature>
<feature type="compositionally biased region" description="Gly residues" evidence="1">
    <location>
        <begin position="351"/>
        <end position="371"/>
    </location>
</feature>
<feature type="compositionally biased region" description="Pro residues" evidence="1">
    <location>
        <begin position="1548"/>
        <end position="1560"/>
    </location>
</feature>
<dbReference type="EMBL" id="CDMZ01002608">
    <property type="protein sequence ID" value="CEM43095.1"/>
    <property type="molecule type" value="Genomic_DNA"/>
</dbReference>
<feature type="compositionally biased region" description="Polar residues" evidence="1">
    <location>
        <begin position="493"/>
        <end position="504"/>
    </location>
</feature>
<feature type="compositionally biased region" description="Basic and acidic residues" evidence="1">
    <location>
        <begin position="1269"/>
        <end position="1281"/>
    </location>
</feature>
<feature type="compositionally biased region" description="Low complexity" evidence="1">
    <location>
        <begin position="682"/>
        <end position="723"/>
    </location>
</feature>
<feature type="compositionally biased region" description="Low complexity" evidence="1">
    <location>
        <begin position="1111"/>
        <end position="1120"/>
    </location>
</feature>
<feature type="compositionally biased region" description="Basic and acidic residues" evidence="1">
    <location>
        <begin position="312"/>
        <end position="327"/>
    </location>
</feature>
<dbReference type="VEuPathDB" id="CryptoDB:Cvel_6745"/>